<name>A0A2W5KW69_SPHMC</name>
<evidence type="ECO:0000313" key="2">
    <source>
        <dbReference type="EMBL" id="PZQ21262.1"/>
    </source>
</evidence>
<dbReference type="AlphaFoldDB" id="A0A2W5KW69"/>
<feature type="region of interest" description="Disordered" evidence="1">
    <location>
        <begin position="64"/>
        <end position="83"/>
    </location>
</feature>
<sequence>MSFIDMEITRRQFEARYVNVGRAMLGTLADICCVDFEQAERWADEIDREAEILIAADLPIAGGNEGAGANPEPAPSPSFKSVAFGSHDGTGAAPILAAAAPATIRSERL</sequence>
<dbReference type="EMBL" id="QFPJ01000033">
    <property type="protein sequence ID" value="PZQ21262.1"/>
    <property type="molecule type" value="Genomic_DNA"/>
</dbReference>
<dbReference type="Proteomes" id="UP000248597">
    <property type="component" value="Unassembled WGS sequence"/>
</dbReference>
<evidence type="ECO:0000256" key="1">
    <source>
        <dbReference type="SAM" id="MobiDB-lite"/>
    </source>
</evidence>
<accession>A0A2W5KW69</accession>
<evidence type="ECO:0000313" key="3">
    <source>
        <dbReference type="Proteomes" id="UP000248597"/>
    </source>
</evidence>
<comment type="caution">
    <text evidence="2">The sequence shown here is derived from an EMBL/GenBank/DDBJ whole genome shotgun (WGS) entry which is preliminary data.</text>
</comment>
<protein>
    <submittedName>
        <fullName evidence="2">Uncharacterized protein</fullName>
    </submittedName>
</protein>
<organism evidence="2 3">
    <name type="scientific">Sphingopyxis macrogoltabida</name>
    <name type="common">Sphingomonas macrogoltabidus</name>
    <dbReference type="NCBI Taxonomy" id="33050"/>
    <lineage>
        <taxon>Bacteria</taxon>
        <taxon>Pseudomonadati</taxon>
        <taxon>Pseudomonadota</taxon>
        <taxon>Alphaproteobacteria</taxon>
        <taxon>Sphingomonadales</taxon>
        <taxon>Sphingomonadaceae</taxon>
        <taxon>Sphingopyxis</taxon>
    </lineage>
</organism>
<gene>
    <name evidence="2" type="ORF">DI569_12600</name>
</gene>
<reference evidence="2 3" key="1">
    <citation type="submission" date="2017-08" db="EMBL/GenBank/DDBJ databases">
        <title>Infants hospitalized years apart are colonized by the same room-sourced microbial strains.</title>
        <authorList>
            <person name="Brooks B."/>
            <person name="Olm M.R."/>
            <person name="Firek B.A."/>
            <person name="Baker R."/>
            <person name="Thomas B.C."/>
            <person name="Morowitz M.J."/>
            <person name="Banfield J.F."/>
        </authorList>
    </citation>
    <scope>NUCLEOTIDE SEQUENCE [LARGE SCALE GENOMIC DNA]</scope>
    <source>
        <strain evidence="2">S2_005_003_R2_47</strain>
    </source>
</reference>
<proteinExistence type="predicted"/>